<feature type="region of interest" description="Disordered" evidence="1">
    <location>
        <begin position="1"/>
        <end position="22"/>
    </location>
</feature>
<dbReference type="EMBL" id="MGJN01000008">
    <property type="protein sequence ID" value="OGN07228.1"/>
    <property type="molecule type" value="Genomic_DNA"/>
</dbReference>
<evidence type="ECO:0000313" key="2">
    <source>
        <dbReference type="EMBL" id="OGN07228.1"/>
    </source>
</evidence>
<reference evidence="2 3" key="1">
    <citation type="journal article" date="2016" name="Nat. Commun.">
        <title>Thousands of microbial genomes shed light on interconnected biogeochemical processes in an aquifer system.</title>
        <authorList>
            <person name="Anantharaman K."/>
            <person name="Brown C.T."/>
            <person name="Hug L.A."/>
            <person name="Sharon I."/>
            <person name="Castelle C.J."/>
            <person name="Probst A.J."/>
            <person name="Thomas B.C."/>
            <person name="Singh A."/>
            <person name="Wilkins M.J."/>
            <person name="Karaoz U."/>
            <person name="Brodie E.L."/>
            <person name="Williams K.H."/>
            <person name="Hubbard S.S."/>
            <person name="Banfield J.F."/>
        </authorList>
    </citation>
    <scope>NUCLEOTIDE SEQUENCE [LARGE SCALE GENOMIC DNA]</scope>
</reference>
<evidence type="ECO:0000256" key="1">
    <source>
        <dbReference type="SAM" id="MobiDB-lite"/>
    </source>
</evidence>
<sequence>MTSRVDRRRLRDGAEALAMSEPQTLEEMERTLQNLWDGAVALQSTDDQGSPEANEAVWNNMLELQRRAEALEKKIKQLKKKRSR</sequence>
<dbReference type="Proteomes" id="UP000176834">
    <property type="component" value="Unassembled WGS sequence"/>
</dbReference>
<proteinExistence type="predicted"/>
<organism evidence="2 3">
    <name type="scientific">Candidatus Yanofskybacteria bacterium RIFCSPHIGHO2_02_FULL_38_22b</name>
    <dbReference type="NCBI Taxonomy" id="1802673"/>
    <lineage>
        <taxon>Bacteria</taxon>
        <taxon>Candidatus Yanofskyibacteriota</taxon>
    </lineage>
</organism>
<comment type="caution">
    <text evidence="2">The sequence shown here is derived from an EMBL/GenBank/DDBJ whole genome shotgun (WGS) entry which is preliminary data.</text>
</comment>
<accession>A0A1F8F3H9</accession>
<name>A0A1F8F3H9_9BACT</name>
<gene>
    <name evidence="2" type="ORF">A3B86_03270</name>
</gene>
<dbReference type="AlphaFoldDB" id="A0A1F8F3H9"/>
<protein>
    <submittedName>
        <fullName evidence="2">Uncharacterized protein</fullName>
    </submittedName>
</protein>
<evidence type="ECO:0000313" key="3">
    <source>
        <dbReference type="Proteomes" id="UP000176834"/>
    </source>
</evidence>